<evidence type="ECO:0000313" key="7">
    <source>
        <dbReference type="Proteomes" id="UP001370348"/>
    </source>
</evidence>
<name>A0ABZ2LZC5_9BACT</name>
<organism evidence="6 7">
    <name type="scientific">Pendulispora albinea</name>
    <dbReference type="NCBI Taxonomy" id="2741071"/>
    <lineage>
        <taxon>Bacteria</taxon>
        <taxon>Pseudomonadati</taxon>
        <taxon>Myxococcota</taxon>
        <taxon>Myxococcia</taxon>
        <taxon>Myxococcales</taxon>
        <taxon>Sorangiineae</taxon>
        <taxon>Pendulisporaceae</taxon>
        <taxon>Pendulispora</taxon>
    </lineage>
</organism>
<keyword evidence="1" id="KW-0677">Repeat</keyword>
<evidence type="ECO:0000313" key="6">
    <source>
        <dbReference type="EMBL" id="WXB16067.1"/>
    </source>
</evidence>
<dbReference type="Gene3D" id="1.25.40.10">
    <property type="entry name" value="Tetratricopeptide repeat domain"/>
    <property type="match status" value="1"/>
</dbReference>
<evidence type="ECO:0000256" key="3">
    <source>
        <dbReference type="PROSITE-ProRule" id="PRU00339"/>
    </source>
</evidence>
<keyword evidence="2 3" id="KW-0802">TPR repeat</keyword>
<dbReference type="PROSITE" id="PS50005">
    <property type="entry name" value="TPR"/>
    <property type="match status" value="1"/>
</dbReference>
<feature type="repeat" description="TPR" evidence="3">
    <location>
        <begin position="4"/>
        <end position="37"/>
    </location>
</feature>
<dbReference type="EMBL" id="CP089984">
    <property type="protein sequence ID" value="WXB16067.1"/>
    <property type="molecule type" value="Genomic_DNA"/>
</dbReference>
<dbReference type="InterPro" id="IPR013105">
    <property type="entry name" value="TPR_2"/>
</dbReference>
<keyword evidence="4" id="KW-1133">Transmembrane helix</keyword>
<protein>
    <submittedName>
        <fullName evidence="6">Tetratricopeptide repeat protein</fullName>
    </submittedName>
</protein>
<evidence type="ECO:0000256" key="2">
    <source>
        <dbReference type="ARBA" id="ARBA00022803"/>
    </source>
</evidence>
<dbReference type="InterPro" id="IPR011990">
    <property type="entry name" value="TPR-like_helical_dom_sf"/>
</dbReference>
<proteinExistence type="predicted"/>
<evidence type="ECO:0000256" key="4">
    <source>
        <dbReference type="SAM" id="Phobius"/>
    </source>
</evidence>
<gene>
    <name evidence="6" type="ORF">LZC94_02070</name>
</gene>
<dbReference type="RefSeq" id="WP_394825697.1">
    <property type="nucleotide sequence ID" value="NZ_CP089984.1"/>
</dbReference>
<dbReference type="InterPro" id="IPR013229">
    <property type="entry name" value="PEGA"/>
</dbReference>
<keyword evidence="7" id="KW-1185">Reference proteome</keyword>
<evidence type="ECO:0000259" key="5">
    <source>
        <dbReference type="Pfam" id="PF08308"/>
    </source>
</evidence>
<keyword evidence="4" id="KW-0812">Transmembrane</keyword>
<dbReference type="Proteomes" id="UP001370348">
    <property type="component" value="Chromosome"/>
</dbReference>
<evidence type="ECO:0000256" key="1">
    <source>
        <dbReference type="ARBA" id="ARBA00022737"/>
    </source>
</evidence>
<dbReference type="InterPro" id="IPR019734">
    <property type="entry name" value="TPR_rpt"/>
</dbReference>
<keyword evidence="4" id="KW-0472">Membrane</keyword>
<dbReference type="SUPFAM" id="SSF48452">
    <property type="entry name" value="TPR-like"/>
    <property type="match status" value="1"/>
</dbReference>
<feature type="transmembrane region" description="Helical" evidence="4">
    <location>
        <begin position="225"/>
        <end position="247"/>
    </location>
</feature>
<feature type="transmembrane region" description="Helical" evidence="4">
    <location>
        <begin position="175"/>
        <end position="196"/>
    </location>
</feature>
<sequence length="271" mass="29115">MTQAKAHYDRGLQLYDDGAYDGARVEFERAYELAPTYRILYNIGRVQKQQQDYAGAFKNFEAYLEEGGSQVPDARRVELTKEIADLRARTATVTIATNVPGADVFVDDVPVGKSPLKLAVRVNPGRRKVSAAKQGRLPATKVVEVAGSDRATVALDLAEPRTVVIMEKPPRRVPWIGWVATGVLAIGAGVAGYFAIDGNSKLSAARDRTDANPNDLTSRRNEVRALSIIADSAGAAAVIVGGVSLYYTITWGKEDARASTPNLAFGASGTF</sequence>
<reference evidence="6 7" key="1">
    <citation type="submission" date="2021-12" db="EMBL/GenBank/DDBJ databases">
        <title>Discovery of the Pendulisporaceae a myxobacterial family with distinct sporulation behavior and unique specialized metabolism.</title>
        <authorList>
            <person name="Garcia R."/>
            <person name="Popoff A."/>
            <person name="Bader C.D."/>
            <person name="Loehr J."/>
            <person name="Walesch S."/>
            <person name="Walt C."/>
            <person name="Boldt J."/>
            <person name="Bunk B."/>
            <person name="Haeckl F.J.F.P.J."/>
            <person name="Gunesch A.P."/>
            <person name="Birkelbach J."/>
            <person name="Nuebel U."/>
            <person name="Pietschmann T."/>
            <person name="Bach T."/>
            <person name="Mueller R."/>
        </authorList>
    </citation>
    <scope>NUCLEOTIDE SEQUENCE [LARGE SCALE GENOMIC DNA]</scope>
    <source>
        <strain evidence="6 7">MSr11954</strain>
    </source>
</reference>
<accession>A0ABZ2LZC5</accession>
<feature type="domain" description="PEGA" evidence="5">
    <location>
        <begin position="91"/>
        <end position="156"/>
    </location>
</feature>
<dbReference type="Pfam" id="PF07719">
    <property type="entry name" value="TPR_2"/>
    <property type="match status" value="1"/>
</dbReference>
<dbReference type="Pfam" id="PF08308">
    <property type="entry name" value="PEGA"/>
    <property type="match status" value="1"/>
</dbReference>